<accession>A0A1H1V4L4</accession>
<proteinExistence type="predicted"/>
<reference evidence="2 3" key="1">
    <citation type="submission" date="2016-10" db="EMBL/GenBank/DDBJ databases">
        <authorList>
            <person name="de Groot N.N."/>
        </authorList>
    </citation>
    <scope>NUCLEOTIDE SEQUENCE [LARGE SCALE GENOMIC DNA]</scope>
    <source>
        <strain evidence="2 3">DSM 21741</strain>
    </source>
</reference>
<keyword evidence="1" id="KW-0472">Membrane</keyword>
<organism evidence="2 3">
    <name type="scientific">Friedmanniella luteola</name>
    <dbReference type="NCBI Taxonomy" id="546871"/>
    <lineage>
        <taxon>Bacteria</taxon>
        <taxon>Bacillati</taxon>
        <taxon>Actinomycetota</taxon>
        <taxon>Actinomycetes</taxon>
        <taxon>Propionibacteriales</taxon>
        <taxon>Nocardioidaceae</taxon>
        <taxon>Friedmanniella</taxon>
    </lineage>
</organism>
<dbReference type="EMBL" id="LT629749">
    <property type="protein sequence ID" value="SDS79199.1"/>
    <property type="molecule type" value="Genomic_DNA"/>
</dbReference>
<evidence type="ECO:0000256" key="1">
    <source>
        <dbReference type="SAM" id="Phobius"/>
    </source>
</evidence>
<keyword evidence="1" id="KW-0812">Transmembrane</keyword>
<protein>
    <submittedName>
        <fullName evidence="2">Uncharacterized protein</fullName>
    </submittedName>
</protein>
<dbReference type="AlphaFoldDB" id="A0A1H1V4L4"/>
<name>A0A1H1V4L4_9ACTN</name>
<dbReference type="STRING" id="546871.SAMN04488543_2388"/>
<dbReference type="RefSeq" id="WP_091413089.1">
    <property type="nucleotide sequence ID" value="NZ_LT629749.1"/>
</dbReference>
<keyword evidence="1" id="KW-1133">Transmembrane helix</keyword>
<evidence type="ECO:0000313" key="2">
    <source>
        <dbReference type="EMBL" id="SDS79199.1"/>
    </source>
</evidence>
<feature type="transmembrane region" description="Helical" evidence="1">
    <location>
        <begin position="35"/>
        <end position="56"/>
    </location>
</feature>
<evidence type="ECO:0000313" key="3">
    <source>
        <dbReference type="Proteomes" id="UP000199092"/>
    </source>
</evidence>
<dbReference type="Proteomes" id="UP000199092">
    <property type="component" value="Chromosome I"/>
</dbReference>
<gene>
    <name evidence="2" type="ORF">SAMN04488543_2388</name>
</gene>
<sequence>MTVSALAAGLLPLLVLLEATPSPVAVHPPQDSGFAYATVLGGFFAVGLLSLIYFLLNLKPKPRQPYSGPND</sequence>
<keyword evidence="3" id="KW-1185">Reference proteome</keyword>